<sequence length="390" mass="40872">MSSEKPLERSVSSTGMNAMPKRSGSRSNSRPRSNTGSRTPRMMMGLGVPAEKYTTRGLGRKKSNRCLAPPELRIPTMTSLPGSGVVTPEVVVTPAGWEGDDEDASSSENSDLSALGEDKFSRSPPGGAAEPSLSSILRNSGSRPRTRRNTMMSEKSVNFAETINAVETAAAPADTLQIKTVEFADPDPTFHRSSKSPLRPSAEAVVEQVGCFRVANLRNDSLGNLPKILSTTSEETSPNDAEYPDIGWAQEDGTGAKSSLPKITVRCPSTQNWSSDFKIVLPKRNPCSVFSSGATTAVSSIHDAQPIISSPGIATANPQEEDAALDGKKGGSVAASLKSVQDILCKNESPSAPPSLAGGSRRSSAWAVGKGSLGLSIDVWNGGVQGTAGR</sequence>
<name>A0A5J5EDB3_9PEZI</name>
<organism evidence="2 3">
    <name type="scientific">Sphaerosporella brunnea</name>
    <dbReference type="NCBI Taxonomy" id="1250544"/>
    <lineage>
        <taxon>Eukaryota</taxon>
        <taxon>Fungi</taxon>
        <taxon>Dikarya</taxon>
        <taxon>Ascomycota</taxon>
        <taxon>Pezizomycotina</taxon>
        <taxon>Pezizomycetes</taxon>
        <taxon>Pezizales</taxon>
        <taxon>Pyronemataceae</taxon>
        <taxon>Sphaerosporella</taxon>
    </lineage>
</organism>
<protein>
    <submittedName>
        <fullName evidence="2">Uncharacterized protein</fullName>
    </submittedName>
</protein>
<feature type="region of interest" description="Disordered" evidence="1">
    <location>
        <begin position="230"/>
        <end position="260"/>
    </location>
</feature>
<dbReference type="AlphaFoldDB" id="A0A5J5EDB3"/>
<dbReference type="InParanoid" id="A0A5J5EDB3"/>
<feature type="compositionally biased region" description="Polar residues" evidence="1">
    <location>
        <begin position="132"/>
        <end position="155"/>
    </location>
</feature>
<feature type="compositionally biased region" description="Low complexity" evidence="1">
    <location>
        <begin position="25"/>
        <end position="41"/>
    </location>
</feature>
<proteinExistence type="predicted"/>
<keyword evidence="3" id="KW-1185">Reference proteome</keyword>
<evidence type="ECO:0000313" key="3">
    <source>
        <dbReference type="Proteomes" id="UP000326924"/>
    </source>
</evidence>
<feature type="region of interest" description="Disordered" evidence="1">
    <location>
        <begin position="1"/>
        <end position="155"/>
    </location>
</feature>
<gene>
    <name evidence="2" type="ORF">FN846DRAFT_549436</name>
</gene>
<dbReference type="EMBL" id="VXIS01000474">
    <property type="protein sequence ID" value="KAA8893243.1"/>
    <property type="molecule type" value="Genomic_DNA"/>
</dbReference>
<dbReference type="OrthoDB" id="5342985at2759"/>
<reference evidence="2 3" key="1">
    <citation type="submission" date="2019-09" db="EMBL/GenBank/DDBJ databases">
        <title>Draft genome of the ectomycorrhizal ascomycete Sphaerosporella brunnea.</title>
        <authorList>
            <consortium name="DOE Joint Genome Institute"/>
            <person name="Benucci G.M."/>
            <person name="Marozzi G."/>
            <person name="Antonielli L."/>
            <person name="Sanchez S."/>
            <person name="Marco P."/>
            <person name="Wang X."/>
            <person name="Falini L.B."/>
            <person name="Barry K."/>
            <person name="Haridas S."/>
            <person name="Lipzen A."/>
            <person name="Labutti K."/>
            <person name="Grigoriev I.V."/>
            <person name="Murat C."/>
            <person name="Martin F."/>
            <person name="Albertini E."/>
            <person name="Donnini D."/>
            <person name="Bonito G."/>
        </authorList>
    </citation>
    <scope>NUCLEOTIDE SEQUENCE [LARGE SCALE GENOMIC DNA]</scope>
    <source>
        <strain evidence="2 3">Sb_GMNB300</strain>
    </source>
</reference>
<accession>A0A5J5EDB3</accession>
<comment type="caution">
    <text evidence="2">The sequence shown here is derived from an EMBL/GenBank/DDBJ whole genome shotgun (WGS) entry which is preliminary data.</text>
</comment>
<evidence type="ECO:0000256" key="1">
    <source>
        <dbReference type="SAM" id="MobiDB-lite"/>
    </source>
</evidence>
<feature type="compositionally biased region" description="Polar residues" evidence="1">
    <location>
        <begin position="230"/>
        <end position="239"/>
    </location>
</feature>
<evidence type="ECO:0000313" key="2">
    <source>
        <dbReference type="EMBL" id="KAA8893243.1"/>
    </source>
</evidence>
<dbReference type="Proteomes" id="UP000326924">
    <property type="component" value="Unassembled WGS sequence"/>
</dbReference>
<feature type="compositionally biased region" description="Low complexity" evidence="1">
    <location>
        <begin position="106"/>
        <end position="115"/>
    </location>
</feature>